<keyword evidence="3" id="KW-0479">Metal-binding</keyword>
<dbReference type="GO" id="GO:0008270">
    <property type="term" value="F:zinc ion binding"/>
    <property type="evidence" value="ECO:0007669"/>
    <property type="project" value="InterPro"/>
</dbReference>
<name>A0A6L9EDZ9_9FLAO</name>
<keyword evidence="5" id="KW-0456">Lyase</keyword>
<evidence type="ECO:0000256" key="2">
    <source>
        <dbReference type="ARBA" id="ARBA00012925"/>
    </source>
</evidence>
<dbReference type="AlphaFoldDB" id="A0A6L9EDZ9"/>
<dbReference type="CDD" id="cd03124">
    <property type="entry name" value="alpha_CA_prokaryotic_like"/>
    <property type="match status" value="1"/>
</dbReference>
<dbReference type="EC" id="4.2.1.1" evidence="2"/>
<keyword evidence="4" id="KW-0862">Zinc</keyword>
<dbReference type="RefSeq" id="WP_161435994.1">
    <property type="nucleotide sequence ID" value="NZ_WXYO01000006.1"/>
</dbReference>
<dbReference type="InterPro" id="IPR036398">
    <property type="entry name" value="CA_dom_sf"/>
</dbReference>
<feature type="domain" description="Alpha-carbonic anhydrase" evidence="7">
    <location>
        <begin position="39"/>
        <end position="268"/>
    </location>
</feature>
<dbReference type="GO" id="GO:0004089">
    <property type="term" value="F:carbonate dehydratase activity"/>
    <property type="evidence" value="ECO:0007669"/>
    <property type="project" value="UniProtKB-EC"/>
</dbReference>
<dbReference type="InterPro" id="IPR001148">
    <property type="entry name" value="CA_dom"/>
</dbReference>
<dbReference type="EMBL" id="WXYO01000006">
    <property type="protein sequence ID" value="NAS12945.1"/>
    <property type="molecule type" value="Genomic_DNA"/>
</dbReference>
<gene>
    <name evidence="8" type="ORF">GTQ38_13080</name>
</gene>
<dbReference type="Gene3D" id="3.10.200.10">
    <property type="entry name" value="Alpha carbonic anhydrase"/>
    <property type="match status" value="1"/>
</dbReference>
<dbReference type="InterPro" id="IPR041891">
    <property type="entry name" value="Alpha_CA_prokaryot-like"/>
</dbReference>
<evidence type="ECO:0000313" key="8">
    <source>
        <dbReference type="EMBL" id="NAS12945.1"/>
    </source>
</evidence>
<dbReference type="Pfam" id="PF00194">
    <property type="entry name" value="Carb_anhydrase"/>
    <property type="match status" value="1"/>
</dbReference>
<protein>
    <recommendedName>
        <fullName evidence="2">carbonic anhydrase</fullName>
        <ecNumber evidence="2">4.2.1.1</ecNumber>
    </recommendedName>
</protein>
<evidence type="ECO:0000256" key="3">
    <source>
        <dbReference type="ARBA" id="ARBA00022723"/>
    </source>
</evidence>
<comment type="similarity">
    <text evidence="1">Belongs to the alpha-carbonic anhydrase family.</text>
</comment>
<comment type="catalytic activity">
    <reaction evidence="6">
        <text>hydrogencarbonate + H(+) = CO2 + H2O</text>
        <dbReference type="Rhea" id="RHEA:10748"/>
        <dbReference type="ChEBI" id="CHEBI:15377"/>
        <dbReference type="ChEBI" id="CHEBI:15378"/>
        <dbReference type="ChEBI" id="CHEBI:16526"/>
        <dbReference type="ChEBI" id="CHEBI:17544"/>
        <dbReference type="EC" id="4.2.1.1"/>
    </reaction>
</comment>
<dbReference type="SUPFAM" id="SSF51069">
    <property type="entry name" value="Carbonic anhydrase"/>
    <property type="match status" value="1"/>
</dbReference>
<evidence type="ECO:0000256" key="4">
    <source>
        <dbReference type="ARBA" id="ARBA00022833"/>
    </source>
</evidence>
<sequence length="269" mass="29927">MNSSQSIWVRLFAFTFALLFLMSSCKKDEVDPLQVACLDDFNYDNGTDEGPANWLYYCVDDGIANECGSTSRQSPINIFGALHNPVLQALSTAYTSSTTEIINNGHTIQFNYKGTGTLSFQGSDYDLLQFHFHANSEHTVDGNYSPLEAHLVHRNAFGSLSVIGVLFEIGAENTFLDQFLSELPTEEGEMYIDADLEYLASGLLPANKSYYNYDGSLTTPPCSEIVEWIVMENPVEISQAQLDVFAEILGYNFRPVQPLGERTIGLFTE</sequence>
<keyword evidence="9" id="KW-1185">Reference proteome</keyword>
<evidence type="ECO:0000256" key="5">
    <source>
        <dbReference type="ARBA" id="ARBA00023239"/>
    </source>
</evidence>
<evidence type="ECO:0000313" key="9">
    <source>
        <dbReference type="Proteomes" id="UP000475249"/>
    </source>
</evidence>
<proteinExistence type="inferred from homology"/>
<evidence type="ECO:0000256" key="1">
    <source>
        <dbReference type="ARBA" id="ARBA00010718"/>
    </source>
</evidence>
<evidence type="ECO:0000256" key="6">
    <source>
        <dbReference type="ARBA" id="ARBA00048348"/>
    </source>
</evidence>
<dbReference type="PROSITE" id="PS51144">
    <property type="entry name" value="ALPHA_CA_2"/>
    <property type="match status" value="1"/>
</dbReference>
<accession>A0A6L9EDZ9</accession>
<reference evidence="8 9" key="1">
    <citation type="submission" date="2020-01" db="EMBL/GenBank/DDBJ databases">
        <title>Bacteria diversity of Porities sp.</title>
        <authorList>
            <person name="Wang G."/>
        </authorList>
    </citation>
    <scope>NUCLEOTIDE SEQUENCE [LARGE SCALE GENOMIC DNA]</scope>
    <source>
        <strain evidence="8 9">R33</strain>
    </source>
</reference>
<dbReference type="PANTHER" id="PTHR18952">
    <property type="entry name" value="CARBONIC ANHYDRASE"/>
    <property type="match status" value="1"/>
</dbReference>
<evidence type="ECO:0000259" key="7">
    <source>
        <dbReference type="PROSITE" id="PS51144"/>
    </source>
</evidence>
<comment type="caution">
    <text evidence="8">The sequence shown here is derived from an EMBL/GenBank/DDBJ whole genome shotgun (WGS) entry which is preliminary data.</text>
</comment>
<organism evidence="8 9">
    <name type="scientific">Poritiphilus flavus</name>
    <dbReference type="NCBI Taxonomy" id="2697053"/>
    <lineage>
        <taxon>Bacteria</taxon>
        <taxon>Pseudomonadati</taxon>
        <taxon>Bacteroidota</taxon>
        <taxon>Flavobacteriia</taxon>
        <taxon>Flavobacteriales</taxon>
        <taxon>Flavobacteriaceae</taxon>
        <taxon>Poritiphilus</taxon>
    </lineage>
</organism>
<dbReference type="Proteomes" id="UP000475249">
    <property type="component" value="Unassembled WGS sequence"/>
</dbReference>
<dbReference type="PANTHER" id="PTHR18952:SF265">
    <property type="entry name" value="CARBONIC ANHYDRASE"/>
    <property type="match status" value="1"/>
</dbReference>
<dbReference type="InterPro" id="IPR023561">
    <property type="entry name" value="Carbonic_anhydrase_a-class"/>
</dbReference>
<dbReference type="SMART" id="SM01057">
    <property type="entry name" value="Carb_anhydrase"/>
    <property type="match status" value="1"/>
</dbReference>